<proteinExistence type="predicted"/>
<organism evidence="1 2">
    <name type="scientific">Caerostris darwini</name>
    <dbReference type="NCBI Taxonomy" id="1538125"/>
    <lineage>
        <taxon>Eukaryota</taxon>
        <taxon>Metazoa</taxon>
        <taxon>Ecdysozoa</taxon>
        <taxon>Arthropoda</taxon>
        <taxon>Chelicerata</taxon>
        <taxon>Arachnida</taxon>
        <taxon>Araneae</taxon>
        <taxon>Araneomorphae</taxon>
        <taxon>Entelegynae</taxon>
        <taxon>Araneoidea</taxon>
        <taxon>Araneidae</taxon>
        <taxon>Caerostris</taxon>
    </lineage>
</organism>
<protein>
    <submittedName>
        <fullName evidence="1">Uncharacterized protein</fullName>
    </submittedName>
</protein>
<comment type="caution">
    <text evidence="1">The sequence shown here is derived from an EMBL/GenBank/DDBJ whole genome shotgun (WGS) entry which is preliminary data.</text>
</comment>
<evidence type="ECO:0000313" key="1">
    <source>
        <dbReference type="EMBL" id="GIY25624.1"/>
    </source>
</evidence>
<sequence length="185" mass="21601">MKMKRPETLNEREQDHRRCKVVLFLICQCAICLLQKLCSAHMNIRRKFCLPRLTSWRSELKVITRSYLLPIKRACENEKVDSARKRIAEWMCRLIDSEGVELCNRSPKIPFLTSVYSLKMNSEISGMLRSISKCSSAANRVSEALKAFRSPNEHFRIFQLHRLSEQVDMNIGVRKGVLRERQGVM</sequence>
<reference evidence="1 2" key="1">
    <citation type="submission" date="2021-06" db="EMBL/GenBank/DDBJ databases">
        <title>Caerostris darwini draft genome.</title>
        <authorList>
            <person name="Kono N."/>
            <person name="Arakawa K."/>
        </authorList>
    </citation>
    <scope>NUCLEOTIDE SEQUENCE [LARGE SCALE GENOMIC DNA]</scope>
</reference>
<evidence type="ECO:0000313" key="2">
    <source>
        <dbReference type="Proteomes" id="UP001054837"/>
    </source>
</evidence>
<dbReference type="Proteomes" id="UP001054837">
    <property type="component" value="Unassembled WGS sequence"/>
</dbReference>
<gene>
    <name evidence="1" type="ORF">CDAR_263191</name>
</gene>
<keyword evidence="2" id="KW-1185">Reference proteome</keyword>
<dbReference type="AlphaFoldDB" id="A0AAV4RVH5"/>
<dbReference type="EMBL" id="BPLQ01006841">
    <property type="protein sequence ID" value="GIY25624.1"/>
    <property type="molecule type" value="Genomic_DNA"/>
</dbReference>
<name>A0AAV4RVH5_9ARAC</name>
<accession>A0AAV4RVH5</accession>